<feature type="non-terminal residue" evidence="2">
    <location>
        <position position="83"/>
    </location>
</feature>
<protein>
    <submittedName>
        <fullName evidence="2">Uncharacterized protein</fullName>
    </submittedName>
</protein>
<feature type="compositionally biased region" description="Polar residues" evidence="1">
    <location>
        <begin position="1"/>
        <end position="11"/>
    </location>
</feature>
<accession>A0A1B7T7E7</accession>
<dbReference type="EMBL" id="LXPE01000507">
    <property type="protein sequence ID" value="OBA24661.1"/>
    <property type="molecule type" value="Genomic_DNA"/>
</dbReference>
<evidence type="ECO:0000313" key="2">
    <source>
        <dbReference type="EMBL" id="OBA24661.1"/>
    </source>
</evidence>
<keyword evidence="3" id="KW-1185">Reference proteome</keyword>
<feature type="region of interest" description="Disordered" evidence="1">
    <location>
        <begin position="1"/>
        <end position="52"/>
    </location>
</feature>
<evidence type="ECO:0000313" key="3">
    <source>
        <dbReference type="Proteomes" id="UP000092321"/>
    </source>
</evidence>
<feature type="compositionally biased region" description="Low complexity" evidence="1">
    <location>
        <begin position="26"/>
        <end position="43"/>
    </location>
</feature>
<dbReference type="Proteomes" id="UP000092321">
    <property type="component" value="Unassembled WGS sequence"/>
</dbReference>
<dbReference type="AlphaFoldDB" id="A0A1B7T7E7"/>
<evidence type="ECO:0000256" key="1">
    <source>
        <dbReference type="SAM" id="MobiDB-lite"/>
    </source>
</evidence>
<name>A0A1B7T7E7_9ASCO</name>
<reference evidence="3" key="1">
    <citation type="journal article" date="2016" name="Proc. Natl. Acad. Sci. U.S.A.">
        <title>Comparative genomics of biotechnologically important yeasts.</title>
        <authorList>
            <person name="Riley R."/>
            <person name="Haridas S."/>
            <person name="Wolfe K.H."/>
            <person name="Lopes M.R."/>
            <person name="Hittinger C.T."/>
            <person name="Goeker M."/>
            <person name="Salamov A.A."/>
            <person name="Wisecaver J.H."/>
            <person name="Long T.M."/>
            <person name="Calvey C.H."/>
            <person name="Aerts A.L."/>
            <person name="Barry K.W."/>
            <person name="Choi C."/>
            <person name="Clum A."/>
            <person name="Coughlan A.Y."/>
            <person name="Deshpande S."/>
            <person name="Douglass A.P."/>
            <person name="Hanson S.J."/>
            <person name="Klenk H.-P."/>
            <person name="LaButti K.M."/>
            <person name="Lapidus A."/>
            <person name="Lindquist E.A."/>
            <person name="Lipzen A.M."/>
            <person name="Meier-Kolthoff J.P."/>
            <person name="Ohm R.A."/>
            <person name="Otillar R.P."/>
            <person name="Pangilinan J.L."/>
            <person name="Peng Y."/>
            <person name="Rokas A."/>
            <person name="Rosa C.A."/>
            <person name="Scheuner C."/>
            <person name="Sibirny A.A."/>
            <person name="Slot J.C."/>
            <person name="Stielow J.B."/>
            <person name="Sun H."/>
            <person name="Kurtzman C.P."/>
            <person name="Blackwell M."/>
            <person name="Grigoriev I.V."/>
            <person name="Jeffries T.W."/>
        </authorList>
    </citation>
    <scope>NUCLEOTIDE SEQUENCE [LARGE SCALE GENOMIC DNA]</scope>
    <source>
        <strain evidence="3">NRRL Y-1626</strain>
    </source>
</reference>
<dbReference type="OrthoDB" id="3972379at2759"/>
<sequence length="83" mass="8844">MSSLNKNSSKITGSESSKTAEKKSTTGKNNNLLNTNSTLASASGNNISKSNQPFVPALSIYGKINNVLTNDPEGYYNKESDKV</sequence>
<proteinExistence type="predicted"/>
<organism evidence="2 3">
    <name type="scientific">Hanseniaspora valbyensis NRRL Y-1626</name>
    <dbReference type="NCBI Taxonomy" id="766949"/>
    <lineage>
        <taxon>Eukaryota</taxon>
        <taxon>Fungi</taxon>
        <taxon>Dikarya</taxon>
        <taxon>Ascomycota</taxon>
        <taxon>Saccharomycotina</taxon>
        <taxon>Saccharomycetes</taxon>
        <taxon>Saccharomycodales</taxon>
        <taxon>Saccharomycodaceae</taxon>
        <taxon>Hanseniaspora</taxon>
    </lineage>
</organism>
<gene>
    <name evidence="2" type="ORF">HANVADRAFT_4521</name>
</gene>
<comment type="caution">
    <text evidence="2">The sequence shown here is derived from an EMBL/GenBank/DDBJ whole genome shotgun (WGS) entry which is preliminary data.</text>
</comment>